<dbReference type="InterPro" id="IPR051168">
    <property type="entry name" value="AASS"/>
</dbReference>
<evidence type="ECO:0000313" key="4">
    <source>
        <dbReference type="EMBL" id="NNV55737.1"/>
    </source>
</evidence>
<dbReference type="SUPFAM" id="SSF55347">
    <property type="entry name" value="Glyceraldehyde-3-phosphate dehydrogenase-like, C-terminal domain"/>
    <property type="match status" value="1"/>
</dbReference>
<protein>
    <submittedName>
        <fullName evidence="4">Saccharopine dehydrogenase</fullName>
    </submittedName>
</protein>
<evidence type="ECO:0000313" key="5">
    <source>
        <dbReference type="Proteomes" id="UP000598971"/>
    </source>
</evidence>
<dbReference type="RefSeq" id="WP_171607668.1">
    <property type="nucleotide sequence ID" value="NZ_WHPF01000006.1"/>
</dbReference>
<dbReference type="SUPFAM" id="SSF51735">
    <property type="entry name" value="NAD(P)-binding Rossmann-fold domains"/>
    <property type="match status" value="1"/>
</dbReference>
<keyword evidence="1" id="KW-0560">Oxidoreductase</keyword>
<dbReference type="InterPro" id="IPR032095">
    <property type="entry name" value="Sacchrp_dh-like_C"/>
</dbReference>
<feature type="domain" description="Saccharopine dehydrogenase NADP binding" evidence="2">
    <location>
        <begin position="3"/>
        <end position="116"/>
    </location>
</feature>
<keyword evidence="5" id="KW-1185">Reference proteome</keyword>
<comment type="caution">
    <text evidence="4">The sequence shown here is derived from an EMBL/GenBank/DDBJ whole genome shotgun (WGS) entry which is preliminary data.</text>
</comment>
<proteinExistence type="predicted"/>
<gene>
    <name evidence="4" type="ORF">GD597_09720</name>
</gene>
<evidence type="ECO:0000256" key="1">
    <source>
        <dbReference type="ARBA" id="ARBA00023002"/>
    </source>
</evidence>
<feature type="domain" description="Saccharopine dehydrogenase-like C-terminal" evidence="3">
    <location>
        <begin position="120"/>
        <end position="366"/>
    </location>
</feature>
<dbReference type="PANTHER" id="PTHR11133">
    <property type="entry name" value="SACCHAROPINE DEHYDROGENASE"/>
    <property type="match status" value="1"/>
</dbReference>
<dbReference type="Pfam" id="PF03435">
    <property type="entry name" value="Sacchrp_dh_NADP"/>
    <property type="match status" value="1"/>
</dbReference>
<dbReference type="Pfam" id="PF16653">
    <property type="entry name" value="Sacchrp_dh_C"/>
    <property type="match status" value="1"/>
</dbReference>
<evidence type="ECO:0000259" key="2">
    <source>
        <dbReference type="Pfam" id="PF03435"/>
    </source>
</evidence>
<evidence type="ECO:0000259" key="3">
    <source>
        <dbReference type="Pfam" id="PF16653"/>
    </source>
</evidence>
<accession>A0A8J8FDY5</accession>
<dbReference type="InterPro" id="IPR005097">
    <property type="entry name" value="Sacchrp_dh_NADP-bd"/>
</dbReference>
<dbReference type="PANTHER" id="PTHR11133:SF22">
    <property type="entry name" value="ALPHA-AMINOADIPIC SEMIALDEHYDE SYNTHASE, MITOCHONDRIAL"/>
    <property type="match status" value="1"/>
</dbReference>
<dbReference type="Gene3D" id="3.40.50.720">
    <property type="entry name" value="NAD(P)-binding Rossmann-like Domain"/>
    <property type="match status" value="1"/>
</dbReference>
<organism evidence="4 5">
    <name type="scientific">Limnovirga soli</name>
    <dbReference type="NCBI Taxonomy" id="2656915"/>
    <lineage>
        <taxon>Bacteria</taxon>
        <taxon>Pseudomonadati</taxon>
        <taxon>Bacteroidota</taxon>
        <taxon>Chitinophagia</taxon>
        <taxon>Chitinophagales</taxon>
        <taxon>Chitinophagaceae</taxon>
        <taxon>Limnovirga</taxon>
    </lineage>
</organism>
<dbReference type="Gene3D" id="3.30.360.10">
    <property type="entry name" value="Dihydrodipicolinate Reductase, domain 2"/>
    <property type="match status" value="1"/>
</dbReference>
<dbReference type="Proteomes" id="UP000598971">
    <property type="component" value="Unassembled WGS sequence"/>
</dbReference>
<dbReference type="InterPro" id="IPR036291">
    <property type="entry name" value="NAD(P)-bd_dom_sf"/>
</dbReference>
<dbReference type="EMBL" id="WHPF01000006">
    <property type="protein sequence ID" value="NNV55737.1"/>
    <property type="molecule type" value="Genomic_DNA"/>
</dbReference>
<reference evidence="4" key="1">
    <citation type="submission" date="2019-10" db="EMBL/GenBank/DDBJ databases">
        <title>Draft genome sequence of Panacibacter sp. KCS-6.</title>
        <authorList>
            <person name="Yim K.J."/>
        </authorList>
    </citation>
    <scope>NUCLEOTIDE SEQUENCE</scope>
    <source>
        <strain evidence="4">KCS-6</strain>
    </source>
</reference>
<name>A0A8J8FDY5_9BACT</name>
<dbReference type="AlphaFoldDB" id="A0A8J8FDY5"/>
<sequence length="375" mass="41685">MKIAVLGAGMVGRTMALDLALQHEVTSFDASEQALSILTTRNASITTVTANLTAYEAYTAMLAPFDMVVTAVPGFMGFNTLKAVIEAGKNVVDISFFPEDALSLDKLAKERNITAIVDCGVAPGVSNLVIGYYNEIMELESFECYVGGLPKTRKKPFEYKAPFSPIDVIEEYTRPARLKENGKIVVKPALTEIDLMEFDEVGTLESFNTDGLRSILFTMPHVPDMKEKTLRYPGHAAMIIALQRSGFFAETPMQYNNQEIIPLHYTSAILLNEWKLQPGEEEFTIMKVVVKGKSNGVKKTIEYNMLDRYDTATQTSSMSRTTGYTCTAAVNAFAAGLFSDKGVFPPELVGKYESCFNYILNYLKERNVNWVKTEY</sequence>
<dbReference type="GO" id="GO:0016491">
    <property type="term" value="F:oxidoreductase activity"/>
    <property type="evidence" value="ECO:0007669"/>
    <property type="project" value="UniProtKB-KW"/>
</dbReference>